<dbReference type="GO" id="GO:0005739">
    <property type="term" value="C:mitochondrion"/>
    <property type="evidence" value="ECO:0007669"/>
    <property type="project" value="TreeGrafter"/>
</dbReference>
<proteinExistence type="predicted"/>
<name>A0A8J4DHI6_9CHLO</name>
<protein>
    <submittedName>
        <fullName evidence="1">Uncharacterized protein</fullName>
    </submittedName>
</protein>
<dbReference type="Pfam" id="PF10561">
    <property type="entry name" value="C2orf69"/>
    <property type="match status" value="1"/>
</dbReference>
<reference evidence="1" key="1">
    <citation type="journal article" date="2021" name="Proc. Natl. Acad. Sci. U.S.A.">
        <title>Three genomes in the algal genus Volvox reveal the fate of a haploid sex-determining region after a transition to homothallism.</title>
        <authorList>
            <person name="Yamamoto K."/>
            <person name="Hamaji T."/>
            <person name="Kawai-Toyooka H."/>
            <person name="Matsuzaki R."/>
            <person name="Takahashi F."/>
            <person name="Nishimura Y."/>
            <person name="Kawachi M."/>
            <person name="Noguchi H."/>
            <person name="Minakuchi Y."/>
            <person name="Umen J.G."/>
            <person name="Toyoda A."/>
            <person name="Nozaki H."/>
        </authorList>
    </citation>
    <scope>NUCLEOTIDE SEQUENCE</scope>
    <source>
        <strain evidence="1">NIES-3785</strain>
    </source>
</reference>
<evidence type="ECO:0000313" key="2">
    <source>
        <dbReference type="Proteomes" id="UP000722791"/>
    </source>
</evidence>
<dbReference type="PANTHER" id="PTHR31296:SF1">
    <property type="entry name" value="MITOCHONDRIAL PROTEIN C2ORF69"/>
    <property type="match status" value="1"/>
</dbReference>
<dbReference type="AlphaFoldDB" id="A0A8J4DHI6"/>
<dbReference type="InterPro" id="IPR018881">
    <property type="entry name" value="C2orf69_mit"/>
</dbReference>
<dbReference type="Proteomes" id="UP000722791">
    <property type="component" value="Unassembled WGS sequence"/>
</dbReference>
<comment type="caution">
    <text evidence="1">The sequence shown here is derived from an EMBL/GenBank/DDBJ whole genome shotgun (WGS) entry which is preliminary data.</text>
</comment>
<accession>A0A8J4DHI6</accession>
<organism evidence="1 2">
    <name type="scientific">Volvox reticuliferus</name>
    <dbReference type="NCBI Taxonomy" id="1737510"/>
    <lineage>
        <taxon>Eukaryota</taxon>
        <taxon>Viridiplantae</taxon>
        <taxon>Chlorophyta</taxon>
        <taxon>core chlorophytes</taxon>
        <taxon>Chlorophyceae</taxon>
        <taxon>CS clade</taxon>
        <taxon>Chlamydomonadales</taxon>
        <taxon>Volvocaceae</taxon>
        <taxon>Volvox</taxon>
    </lineage>
</organism>
<evidence type="ECO:0000313" key="1">
    <source>
        <dbReference type="EMBL" id="GIL99555.1"/>
    </source>
</evidence>
<feature type="non-terminal residue" evidence="1">
    <location>
        <position position="341"/>
    </location>
</feature>
<dbReference type="PANTHER" id="PTHR31296">
    <property type="entry name" value="UPF0565 PROTEIN C2ORF69"/>
    <property type="match status" value="1"/>
</dbReference>
<gene>
    <name evidence="1" type="ORF">Vretimale_4696</name>
</gene>
<sequence length="341" mass="37271">HQRIILDVTCIMDSTSIDAHKCERKFVQGAAGTSDVRFARGCSDRAVVFFEGDQILDDYTRDLLGLELWSPESHLTTLWSQLGSETSVLVVMPTTVAIGGQGCYGNFLAAMTAAGDPQGFKPQGCRATTHLGAILSACGYCCGCQDRAGMDSSGASQSKPAIAGIGLVGFSKGAVVVNQLLAEMAWREESLDVGAEASSALGPKVEESEPKPYQDKCWLPSAARPKLPPVAVLLDSIHAIHFLDAGLNCQGVHLTDARMIALLGKRHSRWPLVVHLHGTPRQWADRRRPWIVHERDRFLGLLREFGVPAFIHHYFAGQPPSLRQHFDVIRHVRLVMDGCWP</sequence>
<dbReference type="EMBL" id="BNCQ01000006">
    <property type="protein sequence ID" value="GIL99555.1"/>
    <property type="molecule type" value="Genomic_DNA"/>
</dbReference>